<geneLocation type="mitochondrion" evidence="11"/>
<dbReference type="InterPro" id="IPR001750">
    <property type="entry name" value="ND/Mrp_TM"/>
</dbReference>
<evidence type="ECO:0000256" key="2">
    <source>
        <dbReference type="ARBA" id="ARBA00004141"/>
    </source>
</evidence>
<evidence type="ECO:0000256" key="7">
    <source>
        <dbReference type="ARBA" id="ARBA00031027"/>
    </source>
</evidence>
<protein>
    <recommendedName>
        <fullName evidence="3">NADH:ubiquinone reductase (H(+)-translocating)</fullName>
        <ecNumber evidence="3">7.1.1.2</ecNumber>
    </recommendedName>
    <alternativeName>
        <fullName evidence="7">NADH dehydrogenase subunit 5</fullName>
    </alternativeName>
</protein>
<dbReference type="Pfam" id="PF00361">
    <property type="entry name" value="Proton_antipo_M"/>
    <property type="match status" value="1"/>
</dbReference>
<dbReference type="GO" id="GO:0016020">
    <property type="term" value="C:membrane"/>
    <property type="evidence" value="ECO:0007669"/>
    <property type="project" value="UniProtKB-SubCell"/>
</dbReference>
<feature type="transmembrane region" description="Helical" evidence="9">
    <location>
        <begin position="7"/>
        <end position="31"/>
    </location>
</feature>
<feature type="transmembrane region" description="Helical" evidence="9">
    <location>
        <begin position="505"/>
        <end position="524"/>
    </location>
</feature>
<feature type="transmembrane region" description="Helical" evidence="9">
    <location>
        <begin position="43"/>
        <end position="62"/>
    </location>
</feature>
<feature type="transmembrane region" description="Helical" evidence="9">
    <location>
        <begin position="98"/>
        <end position="118"/>
    </location>
</feature>
<organism evidence="11">
    <name type="scientific">Strongyloides cebus</name>
    <dbReference type="NCBI Taxonomy" id="174719"/>
    <lineage>
        <taxon>Eukaryota</taxon>
        <taxon>Metazoa</taxon>
        <taxon>Ecdysozoa</taxon>
        <taxon>Nematoda</taxon>
        <taxon>Chromadorea</taxon>
        <taxon>Rhabditida</taxon>
        <taxon>Tylenchina</taxon>
        <taxon>Panagrolaimomorpha</taxon>
        <taxon>Strongyloidoidea</taxon>
        <taxon>Strongyloididae</taxon>
        <taxon>Strongyloides</taxon>
    </lineage>
</organism>
<dbReference type="EMBL" id="ON297682">
    <property type="protein sequence ID" value="UWK23995.1"/>
    <property type="molecule type" value="Genomic_DNA"/>
</dbReference>
<evidence type="ECO:0000256" key="9">
    <source>
        <dbReference type="SAM" id="Phobius"/>
    </source>
</evidence>
<dbReference type="PRINTS" id="PR01434">
    <property type="entry name" value="NADHDHGNASE5"/>
</dbReference>
<evidence type="ECO:0000313" key="11">
    <source>
        <dbReference type="EMBL" id="UWK23995.1"/>
    </source>
</evidence>
<feature type="transmembrane region" description="Helical" evidence="9">
    <location>
        <begin position="434"/>
        <end position="455"/>
    </location>
</feature>
<dbReference type="GO" id="GO:0042773">
    <property type="term" value="P:ATP synthesis coupled electron transport"/>
    <property type="evidence" value="ECO:0007669"/>
    <property type="project" value="InterPro"/>
</dbReference>
<keyword evidence="4 9" id="KW-0812">Transmembrane</keyword>
<dbReference type="EC" id="7.1.1.2" evidence="3"/>
<evidence type="ECO:0000256" key="3">
    <source>
        <dbReference type="ARBA" id="ARBA00012944"/>
    </source>
</evidence>
<dbReference type="AlphaFoldDB" id="A0A977NVH0"/>
<gene>
    <name evidence="11" type="primary">nad5</name>
</gene>
<feature type="transmembrane region" description="Helical" evidence="9">
    <location>
        <begin position="397"/>
        <end position="428"/>
    </location>
</feature>
<feature type="transmembrane region" description="Helical" evidence="9">
    <location>
        <begin position="198"/>
        <end position="220"/>
    </location>
</feature>
<feature type="transmembrane region" description="Helical" evidence="9">
    <location>
        <begin position="462"/>
        <end position="485"/>
    </location>
</feature>
<dbReference type="GO" id="GO:0003954">
    <property type="term" value="F:NADH dehydrogenase activity"/>
    <property type="evidence" value="ECO:0007669"/>
    <property type="project" value="TreeGrafter"/>
</dbReference>
<comment type="subcellular location">
    <subcellularLocation>
        <location evidence="2">Membrane</location>
        <topology evidence="2">Multi-pass membrane protein</topology>
    </subcellularLocation>
</comment>
<name>A0A977NVH0_9BILA</name>
<keyword evidence="6 9" id="KW-0472">Membrane</keyword>
<comment type="catalytic activity">
    <reaction evidence="8">
        <text>a ubiquinone + NADH + 5 H(+)(in) = a ubiquinol + NAD(+) + 4 H(+)(out)</text>
        <dbReference type="Rhea" id="RHEA:29091"/>
        <dbReference type="Rhea" id="RHEA-COMP:9565"/>
        <dbReference type="Rhea" id="RHEA-COMP:9566"/>
        <dbReference type="ChEBI" id="CHEBI:15378"/>
        <dbReference type="ChEBI" id="CHEBI:16389"/>
        <dbReference type="ChEBI" id="CHEBI:17976"/>
        <dbReference type="ChEBI" id="CHEBI:57540"/>
        <dbReference type="ChEBI" id="CHEBI:57945"/>
        <dbReference type="EC" id="7.1.1.2"/>
    </reaction>
</comment>
<evidence type="ECO:0000256" key="4">
    <source>
        <dbReference type="ARBA" id="ARBA00022692"/>
    </source>
</evidence>
<reference evidence="11" key="1">
    <citation type="submission" date="2022-04" db="EMBL/GenBank/DDBJ databases">
        <authorList>
            <person name="Nagayasu E."/>
        </authorList>
    </citation>
    <scope>NUCLEOTIDE SEQUENCE</scope>
    <source>
        <strain evidence="11">SIMIRI001_4</strain>
    </source>
</reference>
<evidence type="ECO:0000256" key="1">
    <source>
        <dbReference type="ARBA" id="ARBA00003257"/>
    </source>
</evidence>
<sequence length="525" mass="62446">MFYVYSLCFFFLFLCFFIFFFPFFNLSFFLFDFSFLSLKLSFFLSNLLFSFVLLVISLSVLLYSCYYMNGELNFFYYIFVLLIFIFSMFLLLFGNSIFGMLIGWDLLGITSFFLVLFYNNWDSCSGAMNTIMTNRLGDFFFFLFFSLAFFNCYFFFSYSYVVYSVFFFLILVSFTKSAQFPFSGWLPKAMSAPTPVSSLVHSSTLVTAGLVVLFNFNMVIMTKDMMIFFFIFGLFTMFFSSVLALFESDLKKVVALSTLSQMGFSFFVLGIGLNFLGLVHLLSHALFKSCLFMQIGYIIYCSMGQQDGRSYSNVGNLPLFMQLQVLCSLFCLCGLFFVSGGVSKDLVLGFFFSNSFCFFSSLFFFVSVFLTFCYSYRLWCSFFNSFCSSFIYYSGSLIFNFLSVFLFFFSVFFVWWINFNFFCIPVFFLYFDFWFFYFFLIMFFFFFCFCFNFVFDFVRYKFVFDFIPSFIVRFLPNLKFFDMFLNSLNFKFFGFFSVLSLDFSFMFKFFFNPVIFFVFFMFIFL</sequence>
<feature type="domain" description="NADH:quinone oxidoreductase/Mrp antiporter transmembrane" evidence="10">
    <location>
        <begin position="95"/>
        <end position="369"/>
    </location>
</feature>
<proteinExistence type="predicted"/>
<accession>A0A977NVH0</accession>
<feature type="transmembrane region" description="Helical" evidence="9">
    <location>
        <begin position="315"/>
        <end position="338"/>
    </location>
</feature>
<feature type="transmembrane region" description="Helical" evidence="9">
    <location>
        <begin position="74"/>
        <end position="92"/>
    </location>
</feature>
<evidence type="ECO:0000256" key="8">
    <source>
        <dbReference type="ARBA" id="ARBA00049551"/>
    </source>
</evidence>
<keyword evidence="11" id="KW-0496">Mitochondrion</keyword>
<keyword evidence="5 9" id="KW-1133">Transmembrane helix</keyword>
<dbReference type="GO" id="GO:0015990">
    <property type="term" value="P:electron transport coupled proton transport"/>
    <property type="evidence" value="ECO:0007669"/>
    <property type="project" value="TreeGrafter"/>
</dbReference>
<dbReference type="PANTHER" id="PTHR42829:SF2">
    <property type="entry name" value="NADH-UBIQUINONE OXIDOREDUCTASE CHAIN 5"/>
    <property type="match status" value="1"/>
</dbReference>
<feature type="transmembrane region" description="Helical" evidence="9">
    <location>
        <begin position="226"/>
        <end position="246"/>
    </location>
</feature>
<comment type="function">
    <text evidence="1">Core subunit of the mitochondrial membrane respiratory chain NADH dehydrogenase (Complex I) that is believed to belong to the minimal assembly required for catalysis. Complex I functions in the transfer of electrons from NADH to the respiratory chain. The immediate electron acceptor for the enzyme is believed to be ubiquinone.</text>
</comment>
<dbReference type="PANTHER" id="PTHR42829">
    <property type="entry name" value="NADH-UBIQUINONE OXIDOREDUCTASE CHAIN 5"/>
    <property type="match status" value="1"/>
</dbReference>
<evidence type="ECO:0000256" key="5">
    <source>
        <dbReference type="ARBA" id="ARBA00022989"/>
    </source>
</evidence>
<feature type="transmembrane region" description="Helical" evidence="9">
    <location>
        <begin position="350"/>
        <end position="376"/>
    </location>
</feature>
<evidence type="ECO:0000256" key="6">
    <source>
        <dbReference type="ARBA" id="ARBA00023136"/>
    </source>
</evidence>
<feature type="transmembrane region" description="Helical" evidence="9">
    <location>
        <begin position="253"/>
        <end position="279"/>
    </location>
</feature>
<reference evidence="11" key="2">
    <citation type="journal article" date="2023" name="Parasitol. Int.">
        <title>Population genetics study of Strongyloides fuelleborni and phylogenetic considerations on primate-infecting species of Strongyloides based on their mitochondrial genome sequences.</title>
        <authorList>
            <person name="Ko P.P."/>
            <person name="Haraguchi M."/>
            <person name="Hara T."/>
            <person name="Hieu D.D."/>
            <person name="Ito A."/>
            <person name="Tanaka R."/>
            <person name="Tanaka M."/>
            <person name="Suzumura T."/>
            <person name="Ueda M."/>
            <person name="Yoshida A."/>
            <person name="Maruyama H."/>
            <person name="Nagayasu E."/>
        </authorList>
    </citation>
    <scope>NUCLEOTIDE SEQUENCE</scope>
    <source>
        <strain evidence="11">SIMIRI001_4</strain>
    </source>
</reference>
<feature type="transmembrane region" description="Helical" evidence="9">
    <location>
        <begin position="139"/>
        <end position="156"/>
    </location>
</feature>
<dbReference type="GO" id="GO:0008137">
    <property type="term" value="F:NADH dehydrogenase (ubiquinone) activity"/>
    <property type="evidence" value="ECO:0007669"/>
    <property type="project" value="UniProtKB-EC"/>
</dbReference>
<evidence type="ECO:0000259" key="10">
    <source>
        <dbReference type="Pfam" id="PF00361"/>
    </source>
</evidence>
<dbReference type="InterPro" id="IPR003945">
    <property type="entry name" value="NU5C-like"/>
</dbReference>